<evidence type="ECO:0008006" key="4">
    <source>
        <dbReference type="Google" id="ProtNLM"/>
    </source>
</evidence>
<evidence type="ECO:0000313" key="2">
    <source>
        <dbReference type="EMBL" id="MBB5786930.1"/>
    </source>
</evidence>
<dbReference type="EMBL" id="JACHMM010000001">
    <property type="protein sequence ID" value="MBB5786930.1"/>
    <property type="molecule type" value="Genomic_DNA"/>
</dbReference>
<dbReference type="Proteomes" id="UP000542813">
    <property type="component" value="Unassembled WGS sequence"/>
</dbReference>
<dbReference type="AlphaFoldDB" id="A0A7W9GN95"/>
<keyword evidence="1" id="KW-0812">Transmembrane</keyword>
<keyword evidence="1" id="KW-0472">Membrane</keyword>
<comment type="caution">
    <text evidence="2">The sequence shown here is derived from an EMBL/GenBank/DDBJ whole genome shotgun (WGS) entry which is preliminary data.</text>
</comment>
<evidence type="ECO:0000256" key="1">
    <source>
        <dbReference type="SAM" id="Phobius"/>
    </source>
</evidence>
<keyword evidence="1" id="KW-1133">Transmembrane helix</keyword>
<protein>
    <recommendedName>
        <fullName evidence="4">Oxidoreductase</fullName>
    </recommendedName>
</protein>
<evidence type="ECO:0000313" key="3">
    <source>
        <dbReference type="Proteomes" id="UP000542813"/>
    </source>
</evidence>
<sequence>MRDRLSRAESALRSAVARGGEADLGRDIDPRSVESADAWDEARTVRAKVIDELLRDTGGVPGAAVRLTGARITGGLQLRYGRLERPLRLDMCWIDDILMLAELTAAGVELIRCRVPDLRTESVDVQNAIAVRECLVGSVSMVDTHVHRSASFEDSRFTGHATLVHARNLSVGGDLLLTRARLFAASGEAVNAERLRVDGGLGLVGARARGPIVLSGATVSGRVDLTDAVLRNRHGVALDARRLVAGGVQGHGLRCSGTVDLGHATIAGSVVFDAAVLANPGGDALVASDIEADRLEVENGARIIGRMLIPRGVVRDTLALRGVEISNPGGYALVGIGAAVGSLVADRARLVGRVMLDDLEATSARLVGTRVTNPDDSWAVSLQSATVRRDLNLERLTAMGGLNIKGIRVGAAVFLGGAHLDGGYRALAASRAVIGERLVLGRRFRCRGDVDLAHADLGKSLAMDGARVQGQLRLFQARVRSDVLLRGAYIESSGMGVDAIGLRVDGRLTARGMVCDGAVRLTAAVADSVVLTGAQIYNPDGNALIAPRIEVRGDFVVGDDPYSSDLGGFWADGGIVMRDGKVGGDLVLDGAVLRRPDHRVLDGTGVQVGGKVSIERAEIQGTVSFDQAHVRRRFVLSASTLSGHGVGSTDGPIVFSAIQTMSDEFLVDGGVFRGALRLTGSTFAAGLSLRHGEFVAPGQTALLLPDVTCGVFRLTALDVDGAVIVARSRVGGDLIVDGGRFRHPGRFAVDVAGSTVGGSLVVREAELTGGMALRRAEVGFSVVLTALHGETGVRADGRTPVEEVVAAAGLKVEGNLECRDVELTGQLSLAEAALAGRLLVRGRTTLRNPGRTAVFAPNLRVSGAVELGSRRSTGNGPLTIVGDVRLDRANIGELSCEQVSISQEPPAAGRPGGTEQVRPLVTLHEAVVARRVLMNDLSIETAPTSRGRRAVIDLSEMQAGTVELPAGEIAVDLRDSEVRTLVMDPTDTSMVMLSGLTFDDPGDADVETALAWLRRDPTGYQHQVYEQLANHYRRSGDDAAARTVLLARHRHRRDLLGTSSLGQLLMKGWGYLQDVTVGFGYRPGLAAIWFVGLLAFGTAYFWGRELDPVEVNVHPTFNPIGYTLDLLIPILSLGQDNAWDPRGLDLVVAYGLVFSGAVLATTVVAAVTRVLNRR</sequence>
<proteinExistence type="predicted"/>
<name>A0A7W9GN95_9ACTN</name>
<feature type="transmembrane region" description="Helical" evidence="1">
    <location>
        <begin position="1147"/>
        <end position="1171"/>
    </location>
</feature>
<accession>A0A7W9GN95</accession>
<reference evidence="2 3" key="1">
    <citation type="submission" date="2020-08" db="EMBL/GenBank/DDBJ databases">
        <title>Sequencing the genomes of 1000 actinobacteria strains.</title>
        <authorList>
            <person name="Klenk H.-P."/>
        </authorList>
    </citation>
    <scope>NUCLEOTIDE SEQUENCE [LARGE SCALE GENOMIC DNA]</scope>
    <source>
        <strain evidence="2 3">DSM 102122</strain>
    </source>
</reference>
<gene>
    <name evidence="2" type="ORF">HD601_001505</name>
</gene>
<keyword evidence="3" id="KW-1185">Reference proteome</keyword>
<organism evidence="2 3">
    <name type="scientific">Jiangella mangrovi</name>
    <dbReference type="NCBI Taxonomy" id="1524084"/>
    <lineage>
        <taxon>Bacteria</taxon>
        <taxon>Bacillati</taxon>
        <taxon>Actinomycetota</taxon>
        <taxon>Actinomycetes</taxon>
        <taxon>Jiangellales</taxon>
        <taxon>Jiangellaceae</taxon>
        <taxon>Jiangella</taxon>
    </lineage>
</organism>
<dbReference type="RefSeq" id="WP_184820659.1">
    <property type="nucleotide sequence ID" value="NZ_JACHMM010000001.1"/>
</dbReference>
<feature type="transmembrane region" description="Helical" evidence="1">
    <location>
        <begin position="1084"/>
        <end position="1103"/>
    </location>
</feature>